<evidence type="ECO:0000256" key="1">
    <source>
        <dbReference type="SAM" id="MobiDB-lite"/>
    </source>
</evidence>
<feature type="chain" id="PRO_5014921056" description="Secreted protein" evidence="2">
    <location>
        <begin position="28"/>
        <end position="216"/>
    </location>
</feature>
<name>A0A2L0F4I8_SORCE</name>
<feature type="signal peptide" evidence="2">
    <location>
        <begin position="1"/>
        <end position="27"/>
    </location>
</feature>
<evidence type="ECO:0000313" key="4">
    <source>
        <dbReference type="Proteomes" id="UP000238348"/>
    </source>
</evidence>
<dbReference type="AlphaFoldDB" id="A0A2L0F4I8"/>
<dbReference type="Proteomes" id="UP000238348">
    <property type="component" value="Chromosome"/>
</dbReference>
<feature type="region of interest" description="Disordered" evidence="1">
    <location>
        <begin position="36"/>
        <end position="97"/>
    </location>
</feature>
<organism evidence="3 4">
    <name type="scientific">Sorangium cellulosum</name>
    <name type="common">Polyangium cellulosum</name>
    <dbReference type="NCBI Taxonomy" id="56"/>
    <lineage>
        <taxon>Bacteria</taxon>
        <taxon>Pseudomonadati</taxon>
        <taxon>Myxococcota</taxon>
        <taxon>Polyangia</taxon>
        <taxon>Polyangiales</taxon>
        <taxon>Polyangiaceae</taxon>
        <taxon>Sorangium</taxon>
    </lineage>
</organism>
<feature type="compositionally biased region" description="Gly residues" evidence="1">
    <location>
        <begin position="70"/>
        <end position="92"/>
    </location>
</feature>
<evidence type="ECO:0008006" key="5">
    <source>
        <dbReference type="Google" id="ProtNLM"/>
    </source>
</evidence>
<gene>
    <name evidence="3" type="ORF">SOCE26_079900</name>
</gene>
<proteinExistence type="predicted"/>
<protein>
    <recommendedName>
        <fullName evidence="5">Secreted protein</fullName>
    </recommendedName>
</protein>
<reference evidence="3 4" key="1">
    <citation type="submission" date="2015-09" db="EMBL/GenBank/DDBJ databases">
        <title>Sorangium comparison.</title>
        <authorList>
            <person name="Zaburannyi N."/>
            <person name="Bunk B."/>
            <person name="Overmann J."/>
            <person name="Mueller R."/>
        </authorList>
    </citation>
    <scope>NUCLEOTIDE SEQUENCE [LARGE SCALE GENOMIC DNA]</scope>
    <source>
        <strain evidence="3 4">So ce26</strain>
    </source>
</reference>
<evidence type="ECO:0000256" key="2">
    <source>
        <dbReference type="SAM" id="SignalP"/>
    </source>
</evidence>
<dbReference type="RefSeq" id="WP_104984660.1">
    <property type="nucleotide sequence ID" value="NZ_CP012673.1"/>
</dbReference>
<accession>A0A2L0F4I8</accession>
<evidence type="ECO:0000313" key="3">
    <source>
        <dbReference type="EMBL" id="AUX46484.1"/>
    </source>
</evidence>
<dbReference type="OrthoDB" id="5524177at2"/>
<dbReference type="EMBL" id="CP012673">
    <property type="protein sequence ID" value="AUX46484.1"/>
    <property type="molecule type" value="Genomic_DNA"/>
</dbReference>
<keyword evidence="2" id="KW-0732">Signal</keyword>
<sequence length="216" mass="21696">MREETRRKALNAAARVALGMLACEVLAGCGGHYTTGERPPGLDGEEQRPPEVLTGGASTGGGADPYAAADGGGGTTSVGTAGSGPGEGGGGSLPEPAALACTGEVDLDHVQPRPRAELECCLSYTTERLPDPGLVPTDAQLAALSADASFVNCCAAVIEGVETDVITYDETGPVRSACCFGDIVAPEEELYARALCTPWGPPVPPALDAGDALEVA</sequence>